<sequence>MSLFLFGLLIVSVLLVSGVLTGAVRAYAARRLLDLPNARSSHHVPTPRGGGLAVVLSFMFVATSLHELEWITFELFMLVLGAVPIAAIGFWDDHGHIPAGWRLMVQMASAGWAIYWLNGLESIRFGGEIYELGWFGSVFSVFLVVWLINLFNFMDGIDGIAGTEVVSVAMSSYWLLVSQSQPIQGGVDVLLLTLAAAAGGFLCWNWPPAKIFMGDVGSAFLGFVLAALALSTAYTGMLSLTAWLILFGVFFVDATVTLLRRMFSGQRWYEAHRSHAYQHAARRWASHKRVSLSVLAINACWLLPLAFAAVRWPHWEPVFLACAYTPLTALALWLDAGKQGG</sequence>
<dbReference type="GO" id="GO:0016780">
    <property type="term" value="F:phosphotransferase activity, for other substituted phosphate groups"/>
    <property type="evidence" value="ECO:0007669"/>
    <property type="project" value="InterPro"/>
</dbReference>
<feature type="transmembrane region" description="Helical" evidence="8">
    <location>
        <begin position="129"/>
        <end position="148"/>
    </location>
</feature>
<proteinExistence type="predicted"/>
<protein>
    <submittedName>
        <fullName evidence="9">Uncharacterized protein</fullName>
    </submittedName>
</protein>
<feature type="transmembrane region" description="Helical" evidence="8">
    <location>
        <begin position="50"/>
        <end position="68"/>
    </location>
</feature>
<name>A0A250KYC7_9GAMM</name>
<keyword evidence="3" id="KW-0808">Transferase</keyword>
<dbReference type="KEGG" id="mmai:sS8_4060"/>
<feature type="binding site" evidence="7">
    <location>
        <position position="152"/>
    </location>
    <ligand>
        <name>Mg(2+)</name>
        <dbReference type="ChEBI" id="CHEBI:18420"/>
    </ligand>
</feature>
<dbReference type="Pfam" id="PF00953">
    <property type="entry name" value="Glycos_transf_4"/>
    <property type="match status" value="1"/>
</dbReference>
<feature type="transmembrane region" description="Helical" evidence="8">
    <location>
        <begin position="318"/>
        <end position="336"/>
    </location>
</feature>
<feature type="transmembrane region" description="Helical" evidence="8">
    <location>
        <begin position="216"/>
        <end position="234"/>
    </location>
</feature>
<dbReference type="GO" id="GO:0071555">
    <property type="term" value="P:cell wall organization"/>
    <property type="evidence" value="ECO:0007669"/>
    <property type="project" value="TreeGrafter"/>
</dbReference>
<keyword evidence="2" id="KW-1003">Cell membrane</keyword>
<comment type="cofactor">
    <cofactor evidence="7">
        <name>Mg(2+)</name>
        <dbReference type="ChEBI" id="CHEBI:18420"/>
    </cofactor>
</comment>
<evidence type="ECO:0000256" key="2">
    <source>
        <dbReference type="ARBA" id="ARBA00022475"/>
    </source>
</evidence>
<organism evidence="9 10">
    <name type="scientific">Methylocaldum marinum</name>
    <dbReference type="NCBI Taxonomy" id="1432792"/>
    <lineage>
        <taxon>Bacteria</taxon>
        <taxon>Pseudomonadati</taxon>
        <taxon>Pseudomonadota</taxon>
        <taxon>Gammaproteobacteria</taxon>
        <taxon>Methylococcales</taxon>
        <taxon>Methylococcaceae</taxon>
        <taxon>Methylocaldum</taxon>
    </lineage>
</organism>
<dbReference type="GO" id="GO:0044038">
    <property type="term" value="P:cell wall macromolecule biosynthetic process"/>
    <property type="evidence" value="ECO:0007669"/>
    <property type="project" value="TreeGrafter"/>
</dbReference>
<dbReference type="AlphaFoldDB" id="A0A250KYC7"/>
<feature type="binding site" evidence="7">
    <location>
        <position position="215"/>
    </location>
    <ligand>
        <name>Mg(2+)</name>
        <dbReference type="ChEBI" id="CHEBI:18420"/>
    </ligand>
</feature>
<evidence type="ECO:0000256" key="6">
    <source>
        <dbReference type="ARBA" id="ARBA00023136"/>
    </source>
</evidence>
<dbReference type="CDD" id="cd06854">
    <property type="entry name" value="GT_WbpL_WbcO_like"/>
    <property type="match status" value="1"/>
</dbReference>
<evidence type="ECO:0000256" key="8">
    <source>
        <dbReference type="SAM" id="Phobius"/>
    </source>
</evidence>
<dbReference type="GO" id="GO:0009103">
    <property type="term" value="P:lipopolysaccharide biosynthetic process"/>
    <property type="evidence" value="ECO:0007669"/>
    <property type="project" value="TreeGrafter"/>
</dbReference>
<evidence type="ECO:0000256" key="4">
    <source>
        <dbReference type="ARBA" id="ARBA00022692"/>
    </source>
</evidence>
<dbReference type="PANTHER" id="PTHR22926">
    <property type="entry name" value="PHOSPHO-N-ACETYLMURAMOYL-PENTAPEPTIDE-TRANSFERASE"/>
    <property type="match status" value="1"/>
</dbReference>
<feature type="transmembrane region" description="Helical" evidence="8">
    <location>
        <begin position="292"/>
        <end position="312"/>
    </location>
</feature>
<evidence type="ECO:0000313" key="10">
    <source>
        <dbReference type="Proteomes" id="UP000266313"/>
    </source>
</evidence>
<comment type="subcellular location">
    <subcellularLocation>
        <location evidence="1">Cell membrane</location>
        <topology evidence="1">Multi-pass membrane protein</topology>
    </subcellularLocation>
</comment>
<evidence type="ECO:0000256" key="5">
    <source>
        <dbReference type="ARBA" id="ARBA00022989"/>
    </source>
</evidence>
<feature type="transmembrane region" description="Helical" evidence="8">
    <location>
        <begin position="240"/>
        <end position="259"/>
    </location>
</feature>
<reference evidence="9 10" key="1">
    <citation type="submission" date="2016-12" db="EMBL/GenBank/DDBJ databases">
        <title>Genome sequencing of Methylocaldum marinum.</title>
        <authorList>
            <person name="Takeuchi M."/>
            <person name="Kamagata Y."/>
            <person name="Hiraoka S."/>
            <person name="Oshima K."/>
            <person name="Hattori M."/>
            <person name="Iwasaki W."/>
        </authorList>
    </citation>
    <scope>NUCLEOTIDE SEQUENCE [LARGE SCALE GENOMIC DNA]</scope>
    <source>
        <strain evidence="9 10">S8</strain>
    </source>
</reference>
<keyword evidence="5 8" id="KW-1133">Transmembrane helix</keyword>
<keyword evidence="7" id="KW-0479">Metal-binding</keyword>
<feature type="transmembrane region" description="Helical" evidence="8">
    <location>
        <begin position="183"/>
        <end position="204"/>
    </location>
</feature>
<dbReference type="GO" id="GO:0046872">
    <property type="term" value="F:metal ion binding"/>
    <property type="evidence" value="ECO:0007669"/>
    <property type="project" value="UniProtKB-KW"/>
</dbReference>
<feature type="transmembrane region" description="Helical" evidence="8">
    <location>
        <begin position="97"/>
        <end position="117"/>
    </location>
</feature>
<accession>A0A250KYC7</accession>
<evidence type="ECO:0000256" key="3">
    <source>
        <dbReference type="ARBA" id="ARBA00022679"/>
    </source>
</evidence>
<dbReference type="Proteomes" id="UP000266313">
    <property type="component" value="Chromosome"/>
</dbReference>
<dbReference type="OrthoDB" id="9783652at2"/>
<dbReference type="InterPro" id="IPR000715">
    <property type="entry name" value="Glycosyl_transferase_4"/>
</dbReference>
<keyword evidence="10" id="KW-1185">Reference proteome</keyword>
<evidence type="ECO:0000256" key="7">
    <source>
        <dbReference type="PIRSR" id="PIRSR600715-1"/>
    </source>
</evidence>
<evidence type="ECO:0000256" key="1">
    <source>
        <dbReference type="ARBA" id="ARBA00004651"/>
    </source>
</evidence>
<evidence type="ECO:0000313" key="9">
    <source>
        <dbReference type="EMBL" id="BBA35991.1"/>
    </source>
</evidence>
<feature type="transmembrane region" description="Helical" evidence="8">
    <location>
        <begin position="75"/>
        <end position="91"/>
    </location>
</feature>
<dbReference type="GO" id="GO:0005886">
    <property type="term" value="C:plasma membrane"/>
    <property type="evidence" value="ECO:0007669"/>
    <property type="project" value="UniProtKB-SubCell"/>
</dbReference>
<dbReference type="RefSeq" id="WP_119631248.1">
    <property type="nucleotide sequence ID" value="NZ_AP017928.1"/>
</dbReference>
<gene>
    <name evidence="9" type="ORF">sS8_4060</name>
</gene>
<keyword evidence="6 8" id="KW-0472">Membrane</keyword>
<dbReference type="EMBL" id="AP017928">
    <property type="protein sequence ID" value="BBA35991.1"/>
    <property type="molecule type" value="Genomic_DNA"/>
</dbReference>
<keyword evidence="7" id="KW-0460">Magnesium</keyword>
<dbReference type="PANTHER" id="PTHR22926:SF3">
    <property type="entry name" value="UNDECAPRENYL-PHOSPHATE ALPHA-N-ACETYLGLUCOSAMINYL 1-PHOSPHATE TRANSFERASE"/>
    <property type="match status" value="1"/>
</dbReference>
<keyword evidence="4 8" id="KW-0812">Transmembrane</keyword>